<dbReference type="InterPro" id="IPR004358">
    <property type="entry name" value="Sig_transdc_His_kin-like_C"/>
</dbReference>
<evidence type="ECO:0000256" key="6">
    <source>
        <dbReference type="ARBA" id="ARBA00022692"/>
    </source>
</evidence>
<dbReference type="InterPro" id="IPR003594">
    <property type="entry name" value="HATPase_dom"/>
</dbReference>
<dbReference type="Pfam" id="PF00672">
    <property type="entry name" value="HAMP"/>
    <property type="match status" value="1"/>
</dbReference>
<dbReference type="SMART" id="SM00304">
    <property type="entry name" value="HAMP"/>
    <property type="match status" value="1"/>
</dbReference>
<dbReference type="CDD" id="cd00075">
    <property type="entry name" value="HATPase"/>
    <property type="match status" value="1"/>
</dbReference>
<dbReference type="PROSITE" id="PS50885">
    <property type="entry name" value="HAMP"/>
    <property type="match status" value="1"/>
</dbReference>
<dbReference type="SMART" id="SM00388">
    <property type="entry name" value="HisKA"/>
    <property type="match status" value="1"/>
</dbReference>
<dbReference type="CDD" id="cd00082">
    <property type="entry name" value="HisKA"/>
    <property type="match status" value="1"/>
</dbReference>
<feature type="transmembrane region" description="Helical" evidence="11">
    <location>
        <begin position="161"/>
        <end position="182"/>
    </location>
</feature>
<dbReference type="InterPro" id="IPR036890">
    <property type="entry name" value="HATPase_C_sf"/>
</dbReference>
<dbReference type="EMBL" id="CAEZXP010000001">
    <property type="protein sequence ID" value="CAB4689916.1"/>
    <property type="molecule type" value="Genomic_DNA"/>
</dbReference>
<evidence type="ECO:0000256" key="5">
    <source>
        <dbReference type="ARBA" id="ARBA00022679"/>
    </source>
</evidence>
<comment type="subcellular location">
    <subcellularLocation>
        <location evidence="2">Membrane</location>
    </subcellularLocation>
</comment>
<evidence type="ECO:0000256" key="7">
    <source>
        <dbReference type="ARBA" id="ARBA00022777"/>
    </source>
</evidence>
<evidence type="ECO:0000256" key="4">
    <source>
        <dbReference type="ARBA" id="ARBA00022553"/>
    </source>
</evidence>
<dbReference type="Gene3D" id="3.30.565.10">
    <property type="entry name" value="Histidine kinase-like ATPase, C-terminal domain"/>
    <property type="match status" value="1"/>
</dbReference>
<evidence type="ECO:0000256" key="2">
    <source>
        <dbReference type="ARBA" id="ARBA00004370"/>
    </source>
</evidence>
<dbReference type="SUPFAM" id="SSF158472">
    <property type="entry name" value="HAMP domain-like"/>
    <property type="match status" value="1"/>
</dbReference>
<dbReference type="InterPro" id="IPR005467">
    <property type="entry name" value="His_kinase_dom"/>
</dbReference>
<dbReference type="SUPFAM" id="SSF55874">
    <property type="entry name" value="ATPase domain of HSP90 chaperone/DNA topoisomerase II/histidine kinase"/>
    <property type="match status" value="1"/>
</dbReference>
<keyword evidence="10 11" id="KW-0472">Membrane</keyword>
<dbReference type="GO" id="GO:0000155">
    <property type="term" value="F:phosphorelay sensor kinase activity"/>
    <property type="evidence" value="ECO:0007669"/>
    <property type="project" value="InterPro"/>
</dbReference>
<dbReference type="EC" id="2.7.13.3" evidence="3"/>
<comment type="catalytic activity">
    <reaction evidence="1">
        <text>ATP + protein L-histidine = ADP + protein N-phospho-L-histidine.</text>
        <dbReference type="EC" id="2.7.13.3"/>
    </reaction>
</comment>
<dbReference type="Pfam" id="PF02518">
    <property type="entry name" value="HATPase_c"/>
    <property type="match status" value="1"/>
</dbReference>
<dbReference type="GO" id="GO:0005886">
    <property type="term" value="C:plasma membrane"/>
    <property type="evidence" value="ECO:0007669"/>
    <property type="project" value="TreeGrafter"/>
</dbReference>
<dbReference type="PANTHER" id="PTHR45436">
    <property type="entry name" value="SENSOR HISTIDINE KINASE YKOH"/>
    <property type="match status" value="1"/>
</dbReference>
<reference evidence="14" key="1">
    <citation type="submission" date="2020-05" db="EMBL/GenBank/DDBJ databases">
        <authorList>
            <person name="Chiriac C."/>
            <person name="Salcher M."/>
            <person name="Ghai R."/>
            <person name="Kavagutti S V."/>
        </authorList>
    </citation>
    <scope>NUCLEOTIDE SEQUENCE</scope>
</reference>
<dbReference type="Gene3D" id="6.10.340.10">
    <property type="match status" value="1"/>
</dbReference>
<dbReference type="SUPFAM" id="SSF47384">
    <property type="entry name" value="Homodimeric domain of signal transducing histidine kinase"/>
    <property type="match status" value="1"/>
</dbReference>
<evidence type="ECO:0000256" key="11">
    <source>
        <dbReference type="SAM" id="Phobius"/>
    </source>
</evidence>
<organism evidence="14">
    <name type="scientific">freshwater metagenome</name>
    <dbReference type="NCBI Taxonomy" id="449393"/>
    <lineage>
        <taxon>unclassified sequences</taxon>
        <taxon>metagenomes</taxon>
        <taxon>ecological metagenomes</taxon>
    </lineage>
</organism>
<dbReference type="CDD" id="cd06225">
    <property type="entry name" value="HAMP"/>
    <property type="match status" value="1"/>
</dbReference>
<keyword evidence="7" id="KW-0418">Kinase</keyword>
<evidence type="ECO:0000256" key="9">
    <source>
        <dbReference type="ARBA" id="ARBA00023012"/>
    </source>
</evidence>
<keyword evidence="8 11" id="KW-1133">Transmembrane helix</keyword>
<dbReference type="PRINTS" id="PR00344">
    <property type="entry name" value="BCTRLSENSOR"/>
</dbReference>
<evidence type="ECO:0000259" key="12">
    <source>
        <dbReference type="PROSITE" id="PS50109"/>
    </source>
</evidence>
<sequence length="458" mass="48875">MSLRGRFVLVAAAAVAAAVAIASVVVYFIVQNELRGQVDRSLQDQARQIVSLPGLGFATPIGNKKYALHTRGLPFGSYFQLVDAGGSLYLPEQFDTVAPQLPGAAEAQKVAENTKPAFFSDTHVQGKHVRVLTTRATPYPYAIQIAVPLSDVDHELGKIELWLLLVAIGGVGAASVAGFLVARAALRPIRKLSDTAENVRLTRDLTQRIDVHGNDELSSLASTFNAMLESLDDAAQRQRQLVQDASHELRTPLTSLRTNIEVLAMGDGLPAEDREQLLKDVVAQLTEMTALIGELTDLARGEGQETVLEEVRIDLLVGEAIERTRRNHPDVPIDAELEPVATVGSPANLERAIGNLLDNAAKWSPAGASIEVVLTGGVLTVRDHGPGIPDADLPYIFDRFYRATSARSMPGSGLGLAIVRQVAESHGGSITVERPDGGGTLMRLTLPARPLAPASDGA</sequence>
<protein>
    <recommendedName>
        <fullName evidence="3">histidine kinase</fullName>
        <ecNumber evidence="3">2.7.13.3</ecNumber>
    </recommendedName>
</protein>
<dbReference type="AlphaFoldDB" id="A0A6J6NUJ6"/>
<evidence type="ECO:0000313" key="14">
    <source>
        <dbReference type="EMBL" id="CAB4689916.1"/>
    </source>
</evidence>
<name>A0A6J6NUJ6_9ZZZZ</name>
<dbReference type="Gene3D" id="1.10.287.130">
    <property type="match status" value="1"/>
</dbReference>
<feature type="transmembrane region" description="Helical" evidence="11">
    <location>
        <begin position="7"/>
        <end position="30"/>
    </location>
</feature>
<evidence type="ECO:0000256" key="10">
    <source>
        <dbReference type="ARBA" id="ARBA00023136"/>
    </source>
</evidence>
<dbReference type="InterPro" id="IPR050428">
    <property type="entry name" value="TCS_sensor_his_kinase"/>
</dbReference>
<keyword evidence="5" id="KW-0808">Transferase</keyword>
<dbReference type="InterPro" id="IPR036097">
    <property type="entry name" value="HisK_dim/P_sf"/>
</dbReference>
<keyword evidence="4" id="KW-0597">Phosphoprotein</keyword>
<gene>
    <name evidence="14" type="ORF">UFOPK2399_00633</name>
</gene>
<feature type="domain" description="Histidine kinase" evidence="12">
    <location>
        <begin position="244"/>
        <end position="450"/>
    </location>
</feature>
<evidence type="ECO:0000256" key="8">
    <source>
        <dbReference type="ARBA" id="ARBA00022989"/>
    </source>
</evidence>
<dbReference type="PROSITE" id="PS50109">
    <property type="entry name" value="HIS_KIN"/>
    <property type="match status" value="1"/>
</dbReference>
<dbReference type="SMART" id="SM00387">
    <property type="entry name" value="HATPase_c"/>
    <property type="match status" value="1"/>
</dbReference>
<dbReference type="InterPro" id="IPR003660">
    <property type="entry name" value="HAMP_dom"/>
</dbReference>
<dbReference type="Pfam" id="PF00512">
    <property type="entry name" value="HisKA"/>
    <property type="match status" value="1"/>
</dbReference>
<keyword evidence="9" id="KW-0902">Two-component regulatory system</keyword>
<accession>A0A6J6NUJ6</accession>
<dbReference type="PANTHER" id="PTHR45436:SF5">
    <property type="entry name" value="SENSOR HISTIDINE KINASE TRCS"/>
    <property type="match status" value="1"/>
</dbReference>
<evidence type="ECO:0000259" key="13">
    <source>
        <dbReference type="PROSITE" id="PS50885"/>
    </source>
</evidence>
<feature type="domain" description="HAMP" evidence="13">
    <location>
        <begin position="183"/>
        <end position="236"/>
    </location>
</feature>
<keyword evidence="6 11" id="KW-0812">Transmembrane</keyword>
<dbReference type="InterPro" id="IPR003661">
    <property type="entry name" value="HisK_dim/P_dom"/>
</dbReference>
<evidence type="ECO:0000256" key="1">
    <source>
        <dbReference type="ARBA" id="ARBA00000085"/>
    </source>
</evidence>
<evidence type="ECO:0000256" key="3">
    <source>
        <dbReference type="ARBA" id="ARBA00012438"/>
    </source>
</evidence>
<proteinExistence type="predicted"/>